<gene>
    <name evidence="2" type="ORF">GOP47_0022326</name>
</gene>
<sequence length="172" mass="17727">MGRGYRNWAAAAPKVLPVFEERAGAGGSSPSSSSAKGASVNVLSLGFAATAILLSLFLLMALFERFLRPGAALSSAPAPTAAPAASVQTSSKLQAPPLPASDPFTGVSVLMPGHSFPTFIANPLPLPISLHPNHPTLAAMQPGSINSHTSISGVCKHMSPTHHHHHHHQLSS</sequence>
<reference evidence="2" key="1">
    <citation type="submission" date="2021-01" db="EMBL/GenBank/DDBJ databases">
        <title>Adiantum capillus-veneris genome.</title>
        <authorList>
            <person name="Fang Y."/>
            <person name="Liao Q."/>
        </authorList>
    </citation>
    <scope>NUCLEOTIDE SEQUENCE</scope>
    <source>
        <strain evidence="2">H3</strain>
        <tissue evidence="2">Leaf</tissue>
    </source>
</reference>
<name>A0A9D4U5J9_ADICA</name>
<dbReference type="EMBL" id="JABFUD020000022">
    <property type="protein sequence ID" value="KAI5061787.1"/>
    <property type="molecule type" value="Genomic_DNA"/>
</dbReference>
<dbReference type="PANTHER" id="PTHR33728">
    <property type="entry name" value="CTTNBP 2 AMINO-TERMINAL-LIKE PROTEIN"/>
    <property type="match status" value="1"/>
</dbReference>
<protein>
    <submittedName>
        <fullName evidence="2">Uncharacterized protein</fullName>
    </submittedName>
</protein>
<keyword evidence="1" id="KW-0472">Membrane</keyword>
<organism evidence="2 3">
    <name type="scientific">Adiantum capillus-veneris</name>
    <name type="common">Maidenhair fern</name>
    <dbReference type="NCBI Taxonomy" id="13818"/>
    <lineage>
        <taxon>Eukaryota</taxon>
        <taxon>Viridiplantae</taxon>
        <taxon>Streptophyta</taxon>
        <taxon>Embryophyta</taxon>
        <taxon>Tracheophyta</taxon>
        <taxon>Polypodiopsida</taxon>
        <taxon>Polypodiidae</taxon>
        <taxon>Polypodiales</taxon>
        <taxon>Pteridineae</taxon>
        <taxon>Pteridaceae</taxon>
        <taxon>Vittarioideae</taxon>
        <taxon>Adiantum</taxon>
    </lineage>
</organism>
<dbReference type="OrthoDB" id="770781at2759"/>
<accession>A0A9D4U5J9</accession>
<keyword evidence="1" id="KW-1133">Transmembrane helix</keyword>
<feature type="transmembrane region" description="Helical" evidence="1">
    <location>
        <begin position="42"/>
        <end position="63"/>
    </location>
</feature>
<evidence type="ECO:0000313" key="3">
    <source>
        <dbReference type="Proteomes" id="UP000886520"/>
    </source>
</evidence>
<dbReference type="PANTHER" id="PTHR33728:SF21">
    <property type="entry name" value="TRANSMEMBRANE PROTEIN"/>
    <property type="match status" value="1"/>
</dbReference>
<dbReference type="AlphaFoldDB" id="A0A9D4U5J9"/>
<comment type="caution">
    <text evidence="2">The sequence shown here is derived from an EMBL/GenBank/DDBJ whole genome shotgun (WGS) entry which is preliminary data.</text>
</comment>
<evidence type="ECO:0000313" key="2">
    <source>
        <dbReference type="EMBL" id="KAI5061787.1"/>
    </source>
</evidence>
<evidence type="ECO:0000256" key="1">
    <source>
        <dbReference type="SAM" id="Phobius"/>
    </source>
</evidence>
<proteinExistence type="predicted"/>
<keyword evidence="3" id="KW-1185">Reference proteome</keyword>
<keyword evidence="1" id="KW-0812">Transmembrane</keyword>
<dbReference type="Proteomes" id="UP000886520">
    <property type="component" value="Chromosome 22"/>
</dbReference>